<feature type="transmembrane region" description="Helical" evidence="3">
    <location>
        <begin position="147"/>
        <end position="167"/>
    </location>
</feature>
<keyword evidence="3" id="KW-1133">Transmembrane helix</keyword>
<protein>
    <recommendedName>
        <fullName evidence="4">Link domain-containing protein</fullName>
    </recommendedName>
</protein>
<dbReference type="AlphaFoldDB" id="A0A6C0CMD9"/>
<dbReference type="PROSITE" id="PS50963">
    <property type="entry name" value="LINK_2"/>
    <property type="match status" value="1"/>
</dbReference>
<feature type="transmembrane region" description="Helical" evidence="3">
    <location>
        <begin position="41"/>
        <end position="62"/>
    </location>
</feature>
<evidence type="ECO:0000256" key="2">
    <source>
        <dbReference type="SAM" id="MobiDB-lite"/>
    </source>
</evidence>
<dbReference type="GO" id="GO:0007155">
    <property type="term" value="P:cell adhesion"/>
    <property type="evidence" value="ECO:0007669"/>
    <property type="project" value="InterPro"/>
</dbReference>
<feature type="transmembrane region" description="Helical" evidence="3">
    <location>
        <begin position="116"/>
        <end position="135"/>
    </location>
</feature>
<evidence type="ECO:0000256" key="3">
    <source>
        <dbReference type="SAM" id="Phobius"/>
    </source>
</evidence>
<keyword evidence="1" id="KW-1015">Disulfide bond</keyword>
<dbReference type="Pfam" id="PF00193">
    <property type="entry name" value="Xlink"/>
    <property type="match status" value="1"/>
</dbReference>
<dbReference type="InterPro" id="IPR016187">
    <property type="entry name" value="CTDL_fold"/>
</dbReference>
<dbReference type="EMBL" id="MN739452">
    <property type="protein sequence ID" value="QHT05272.1"/>
    <property type="molecule type" value="Genomic_DNA"/>
</dbReference>
<name>A0A6C0CMD9_9ZZZZ</name>
<feature type="transmembrane region" description="Helical" evidence="3">
    <location>
        <begin position="74"/>
        <end position="91"/>
    </location>
</feature>
<dbReference type="InterPro" id="IPR000538">
    <property type="entry name" value="Link_dom"/>
</dbReference>
<sequence>MNKVNTQESFAESNTESNTDTSSSNTEVVQVVEKIFKNANLYILAIFLLVYLVIFIGFGMYIGQNQEKTIRNTFDFVMFGLLFIYIVYLYYQEKRSGNDIVNSGLSNFVELYDDDLALFSTMLFVVCFYLLLFLLRVPGNENKPVSVFLIEGVTWLILATLAIHNLLKYFFNIDLLKNLRENDYQQYLDNVMNGDEEKIEEEPEETPEVFNISNNLYNYEDAQAVCKTFDSRLATYDEIESAYNNGAEWCTYGWSADQLALFPTQKESWKKRQGNCKTKNSCGRPGINGGYFRNPNIKFGVNCYGVKPVAKKSDLQWMETKKMQPFPRTRDQRRMDDKVEYWKNNLDKIIVNSFNKDKWSRF</sequence>
<evidence type="ECO:0000259" key="4">
    <source>
        <dbReference type="PROSITE" id="PS50963"/>
    </source>
</evidence>
<accession>A0A6C0CMD9</accession>
<reference evidence="5" key="1">
    <citation type="journal article" date="2020" name="Nature">
        <title>Giant virus diversity and host interactions through global metagenomics.</title>
        <authorList>
            <person name="Schulz F."/>
            <person name="Roux S."/>
            <person name="Paez-Espino D."/>
            <person name="Jungbluth S."/>
            <person name="Walsh D.A."/>
            <person name="Denef V.J."/>
            <person name="McMahon K.D."/>
            <person name="Konstantinidis K.T."/>
            <person name="Eloe-Fadrosh E.A."/>
            <person name="Kyrpides N.C."/>
            <person name="Woyke T."/>
        </authorList>
    </citation>
    <scope>NUCLEOTIDE SEQUENCE</scope>
    <source>
        <strain evidence="5">GVMAG-M-3300021375-17</strain>
    </source>
</reference>
<dbReference type="GO" id="GO:0005540">
    <property type="term" value="F:hyaluronic acid binding"/>
    <property type="evidence" value="ECO:0007669"/>
    <property type="project" value="InterPro"/>
</dbReference>
<organism evidence="5">
    <name type="scientific">viral metagenome</name>
    <dbReference type="NCBI Taxonomy" id="1070528"/>
    <lineage>
        <taxon>unclassified sequences</taxon>
        <taxon>metagenomes</taxon>
        <taxon>organismal metagenomes</taxon>
    </lineage>
</organism>
<evidence type="ECO:0000313" key="5">
    <source>
        <dbReference type="EMBL" id="QHT05272.1"/>
    </source>
</evidence>
<dbReference type="InterPro" id="IPR016186">
    <property type="entry name" value="C-type_lectin-like/link_sf"/>
</dbReference>
<keyword evidence="3" id="KW-0472">Membrane</keyword>
<keyword evidence="3" id="KW-0812">Transmembrane</keyword>
<dbReference type="Gene3D" id="3.10.100.10">
    <property type="entry name" value="Mannose-Binding Protein A, subunit A"/>
    <property type="match status" value="1"/>
</dbReference>
<feature type="compositionally biased region" description="Polar residues" evidence="2">
    <location>
        <begin position="1"/>
        <end position="11"/>
    </location>
</feature>
<dbReference type="SMART" id="SM00445">
    <property type="entry name" value="LINK"/>
    <property type="match status" value="1"/>
</dbReference>
<feature type="domain" description="Link" evidence="4">
    <location>
        <begin position="204"/>
        <end position="305"/>
    </location>
</feature>
<feature type="region of interest" description="Disordered" evidence="2">
    <location>
        <begin position="1"/>
        <end position="23"/>
    </location>
</feature>
<dbReference type="SUPFAM" id="SSF56436">
    <property type="entry name" value="C-type lectin-like"/>
    <property type="match status" value="1"/>
</dbReference>
<evidence type="ECO:0000256" key="1">
    <source>
        <dbReference type="ARBA" id="ARBA00023157"/>
    </source>
</evidence>
<feature type="compositionally biased region" description="Low complexity" evidence="2">
    <location>
        <begin position="12"/>
        <end position="23"/>
    </location>
</feature>
<proteinExistence type="predicted"/>